<organism evidence="8 9">
    <name type="scientific">Varroa destructor</name>
    <name type="common">Honeybee mite</name>
    <dbReference type="NCBI Taxonomy" id="109461"/>
    <lineage>
        <taxon>Eukaryota</taxon>
        <taxon>Metazoa</taxon>
        <taxon>Ecdysozoa</taxon>
        <taxon>Arthropoda</taxon>
        <taxon>Chelicerata</taxon>
        <taxon>Arachnida</taxon>
        <taxon>Acari</taxon>
        <taxon>Parasitiformes</taxon>
        <taxon>Mesostigmata</taxon>
        <taxon>Gamasina</taxon>
        <taxon>Dermanyssoidea</taxon>
        <taxon>Varroidae</taxon>
        <taxon>Varroa</taxon>
    </lineage>
</organism>
<dbReference type="FunFam" id="3.40.50.300:FF:000692">
    <property type="entry name" value="Guanine nucleotide-binding protein subunit alpha"/>
    <property type="match status" value="1"/>
</dbReference>
<feature type="binding site" evidence="6">
    <location>
        <position position="49"/>
    </location>
    <ligand>
        <name>Mg(2+)</name>
        <dbReference type="ChEBI" id="CHEBI:18420"/>
    </ligand>
</feature>
<dbReference type="EnsemblMetazoa" id="XM_022803045">
    <property type="protein sequence ID" value="XP_022658780"/>
    <property type="gene ID" value="LOC111249326"/>
</dbReference>
<keyword evidence="1 6" id="KW-0479">Metal-binding</keyword>
<dbReference type="RefSeq" id="XP_022658779.1">
    <property type="nucleotide sequence ID" value="XM_022803044.1"/>
</dbReference>
<keyword evidence="2 5" id="KW-0547">Nucleotide-binding</keyword>
<dbReference type="AlphaFoldDB" id="A0A7M7JXW6"/>
<keyword evidence="4" id="KW-0807">Transducer</keyword>
<accession>A0A7M7JXW6</accession>
<evidence type="ECO:0000256" key="4">
    <source>
        <dbReference type="ARBA" id="ARBA00023224"/>
    </source>
</evidence>
<dbReference type="SMART" id="SM00275">
    <property type="entry name" value="G_alpha"/>
    <property type="match status" value="1"/>
</dbReference>
<dbReference type="InterPro" id="IPR027417">
    <property type="entry name" value="P-loop_NTPase"/>
</dbReference>
<dbReference type="SUPFAM" id="SSF52540">
    <property type="entry name" value="P-loop containing nucleoside triphosphate hydrolases"/>
    <property type="match status" value="1"/>
</dbReference>
<dbReference type="PRINTS" id="PR00318">
    <property type="entry name" value="GPROTEINA"/>
</dbReference>
<dbReference type="GO" id="GO:0003924">
    <property type="term" value="F:GTPase activity"/>
    <property type="evidence" value="ECO:0007669"/>
    <property type="project" value="InterPro"/>
</dbReference>
<dbReference type="GO" id="GO:0005737">
    <property type="term" value="C:cytoplasm"/>
    <property type="evidence" value="ECO:0007669"/>
    <property type="project" value="TreeGrafter"/>
</dbReference>
<dbReference type="Proteomes" id="UP000594260">
    <property type="component" value="Unplaced"/>
</dbReference>
<feature type="binding site" evidence="5">
    <location>
        <begin position="264"/>
        <end position="267"/>
    </location>
    <ligand>
        <name>GTP</name>
        <dbReference type="ChEBI" id="CHEBI:37565"/>
    </ligand>
</feature>
<sequence length="568" mass="64427">MEIACCLNQEAKLQRKVNDEIEKQLTREKTDLSKETKFLLLGPNDVGKTTFMKQMRIIGTTGYEKDLGEHVCPVFIDLVHAMQTIVRAMDLLGIPYRNPATVECAMVVSSVRASDISTALPMNLVEALRRLWDDPGIKECYKRRIEYGLGEGAQHFVKNITRITTSGYVPSQEDYLCIKTPSKYISEYNMMLDDEFPLRFVDVGEQKSETKKWIHCFEDVGGVIFMVSLSDYDNEAKMLESQKLFQLIARSNWFTESHILLLLNKKDVMEEKVKHGMPFSDIYKDFHGVNSDVRSCREYMRRMFAQLEPDRPVYFFFTNATDTEDIRYVLPTLREIASAKTGTRNREVSDAATSTSAMAAVAAAMNGVSTAAAVGAIASPGRALVCPTGSATNTAALVHPLDNHDEHDPLPSTRPPQLHQLPPTAIVPLESPLISLISPHHPKSGNIASVSVNHPYPPQHLPMTTDPAAGRLHAHLQDHRHVSSQQQNHSHHHQNRYYHRHNNQNHQNQVEDIGNNPYAQHYSIATTPPPMLLQNRFHPHPSSNKHKHEHQKHHHHIHQHTNNHIHRH</sequence>
<dbReference type="Pfam" id="PF00503">
    <property type="entry name" value="G-alpha"/>
    <property type="match status" value="1"/>
</dbReference>
<dbReference type="GO" id="GO:0031683">
    <property type="term" value="F:G-protein beta/gamma-subunit complex binding"/>
    <property type="evidence" value="ECO:0007669"/>
    <property type="project" value="InterPro"/>
</dbReference>
<dbReference type="GO" id="GO:0001664">
    <property type="term" value="F:G protein-coupled receptor binding"/>
    <property type="evidence" value="ECO:0007669"/>
    <property type="project" value="TreeGrafter"/>
</dbReference>
<dbReference type="Gene3D" id="3.40.50.300">
    <property type="entry name" value="P-loop containing nucleotide triphosphate hydrolases"/>
    <property type="match status" value="1"/>
</dbReference>
<evidence type="ECO:0000256" key="6">
    <source>
        <dbReference type="PIRSR" id="PIRSR601019-2"/>
    </source>
</evidence>
<dbReference type="PROSITE" id="PS51882">
    <property type="entry name" value="G_ALPHA"/>
    <property type="match status" value="1"/>
</dbReference>
<evidence type="ECO:0000256" key="5">
    <source>
        <dbReference type="PIRSR" id="PIRSR601019-1"/>
    </source>
</evidence>
<evidence type="ECO:0000313" key="9">
    <source>
        <dbReference type="Proteomes" id="UP000594260"/>
    </source>
</evidence>
<dbReference type="EnsemblMetazoa" id="XM_022803043">
    <property type="protein sequence ID" value="XP_022658778"/>
    <property type="gene ID" value="LOC111249326"/>
</dbReference>
<dbReference type="GO" id="GO:0005525">
    <property type="term" value="F:GTP binding"/>
    <property type="evidence" value="ECO:0007669"/>
    <property type="project" value="UniProtKB-KW"/>
</dbReference>
<proteinExistence type="predicted"/>
<evidence type="ECO:0000256" key="1">
    <source>
        <dbReference type="ARBA" id="ARBA00022723"/>
    </source>
</evidence>
<feature type="compositionally biased region" description="Basic residues" evidence="7">
    <location>
        <begin position="537"/>
        <end position="568"/>
    </location>
</feature>
<feature type="region of interest" description="Disordered" evidence="7">
    <location>
        <begin position="534"/>
        <end position="568"/>
    </location>
</feature>
<dbReference type="SUPFAM" id="SSF47895">
    <property type="entry name" value="Transducin (alpha subunit), insertion domain"/>
    <property type="match status" value="1"/>
</dbReference>
<evidence type="ECO:0000256" key="3">
    <source>
        <dbReference type="ARBA" id="ARBA00023134"/>
    </source>
</evidence>
<dbReference type="PANTHER" id="PTHR10218:SF243">
    <property type="entry name" value="GUANINE NUCLEOTIDE-BINDING PROTEIN ALPHA-7 SUBUNIT"/>
    <property type="match status" value="1"/>
</dbReference>
<dbReference type="GO" id="GO:0046872">
    <property type="term" value="F:metal ion binding"/>
    <property type="evidence" value="ECO:0007669"/>
    <property type="project" value="UniProtKB-KW"/>
</dbReference>
<protein>
    <submittedName>
        <fullName evidence="8">Uncharacterized protein</fullName>
    </submittedName>
</protein>
<dbReference type="InterPro" id="IPR011025">
    <property type="entry name" value="GproteinA_insert"/>
</dbReference>
<reference evidence="8" key="1">
    <citation type="submission" date="2021-01" db="UniProtKB">
        <authorList>
            <consortium name="EnsemblMetazoa"/>
        </authorList>
    </citation>
    <scope>IDENTIFICATION</scope>
</reference>
<dbReference type="GO" id="GO:0007188">
    <property type="term" value="P:adenylate cyclase-modulating G protein-coupled receptor signaling pathway"/>
    <property type="evidence" value="ECO:0007669"/>
    <property type="project" value="TreeGrafter"/>
</dbReference>
<dbReference type="InterPro" id="IPR001019">
    <property type="entry name" value="Gprotein_alpha_su"/>
</dbReference>
<dbReference type="RefSeq" id="XP_022658780.1">
    <property type="nucleotide sequence ID" value="XM_022803045.1"/>
</dbReference>
<keyword evidence="9" id="KW-1185">Reference proteome</keyword>
<dbReference type="GeneID" id="111249326"/>
<feature type="binding site" evidence="5">
    <location>
        <begin position="202"/>
        <end position="206"/>
    </location>
    <ligand>
        <name>GTP</name>
        <dbReference type="ChEBI" id="CHEBI:37565"/>
    </ligand>
</feature>
<evidence type="ECO:0000313" key="8">
    <source>
        <dbReference type="EnsemblMetazoa" id="XP_022658778"/>
    </source>
</evidence>
<dbReference type="GO" id="GO:0005834">
    <property type="term" value="C:heterotrimeric G-protein complex"/>
    <property type="evidence" value="ECO:0007669"/>
    <property type="project" value="TreeGrafter"/>
</dbReference>
<dbReference type="CDD" id="cd00066">
    <property type="entry name" value="G-alpha"/>
    <property type="match status" value="1"/>
</dbReference>
<dbReference type="PANTHER" id="PTHR10218">
    <property type="entry name" value="GTP-BINDING PROTEIN ALPHA SUBUNIT"/>
    <property type="match status" value="1"/>
</dbReference>
<keyword evidence="3 5" id="KW-0342">GTP-binding</keyword>
<feature type="binding site" evidence="5">
    <location>
        <position position="320"/>
    </location>
    <ligand>
        <name>GTP</name>
        <dbReference type="ChEBI" id="CHEBI:37565"/>
    </ligand>
</feature>
<dbReference type="EnsemblMetazoa" id="XM_022803044">
    <property type="protein sequence ID" value="XP_022658779"/>
    <property type="gene ID" value="LOC111249326"/>
</dbReference>
<keyword evidence="6" id="KW-0460">Magnesium</keyword>
<name>A0A7M7JXW6_VARDE</name>
<evidence type="ECO:0000256" key="2">
    <source>
        <dbReference type="ARBA" id="ARBA00022741"/>
    </source>
</evidence>
<feature type="binding site" evidence="6">
    <location>
        <position position="182"/>
    </location>
    <ligand>
        <name>Mg(2+)</name>
        <dbReference type="ChEBI" id="CHEBI:18420"/>
    </ligand>
</feature>
<dbReference type="RefSeq" id="XP_022658778.1">
    <property type="nucleotide sequence ID" value="XM_022803043.1"/>
</dbReference>
<dbReference type="Gene3D" id="1.10.400.10">
    <property type="entry name" value="GI Alpha 1, domain 2-like"/>
    <property type="match status" value="1"/>
</dbReference>
<evidence type="ECO:0000256" key="7">
    <source>
        <dbReference type="SAM" id="MobiDB-lite"/>
    </source>
</evidence>